<sequence>MFQELVPLVAACDKVVLTLTMKGDAMAVVVAPVVSKAADAALATPLALTASPAELDEGFAEAIASVSVSHRSLAEQVEATASILSAATSAQSTKAQKALSKANSKPAASSSDDADGADGKDDNEEGEGKAAAPAPQTSSPEPSGTNLADLL</sequence>
<dbReference type="InterPro" id="IPR022273">
    <property type="entry name" value="PRTRC_protein-E"/>
</dbReference>
<feature type="region of interest" description="Disordered" evidence="1">
    <location>
        <begin position="94"/>
        <end position="151"/>
    </location>
</feature>
<feature type="domain" description="ParB-related ThiF-related cassette protein E" evidence="2">
    <location>
        <begin position="2"/>
        <end position="122"/>
    </location>
</feature>
<dbReference type="Pfam" id="PF19556">
    <property type="entry name" value="PRTRC_E"/>
    <property type="match status" value="1"/>
</dbReference>
<proteinExistence type="predicted"/>
<protein>
    <recommendedName>
        <fullName evidence="2">ParB-related ThiF-related cassette protein E domain-containing protein</fullName>
    </recommendedName>
</protein>
<dbReference type="RefSeq" id="WP_340526889.1">
    <property type="nucleotide sequence ID" value="NZ_FMSH01000308.1"/>
</dbReference>
<feature type="compositionally biased region" description="Polar residues" evidence="1">
    <location>
        <begin position="136"/>
        <end position="151"/>
    </location>
</feature>
<name>A0A1K0IJH8_CUPNE</name>
<reference evidence="3" key="1">
    <citation type="submission" date="2016-09" db="EMBL/GenBank/DDBJ databases">
        <authorList>
            <person name="Capua I."/>
            <person name="De Benedictis P."/>
            <person name="Joannis T."/>
            <person name="Lombin L.H."/>
            <person name="Cattoli G."/>
        </authorList>
    </citation>
    <scope>NUCLEOTIDE SEQUENCE</scope>
    <source>
        <strain evidence="3">B9</strain>
    </source>
</reference>
<evidence type="ECO:0000313" key="3">
    <source>
        <dbReference type="EMBL" id="SCU77342.1"/>
    </source>
</evidence>
<feature type="compositionally biased region" description="Acidic residues" evidence="1">
    <location>
        <begin position="112"/>
        <end position="125"/>
    </location>
</feature>
<evidence type="ECO:0000259" key="2">
    <source>
        <dbReference type="Pfam" id="PF19556"/>
    </source>
</evidence>
<dbReference type="AlphaFoldDB" id="A0A1K0IJH8"/>
<evidence type="ECO:0000256" key="1">
    <source>
        <dbReference type="SAM" id="MobiDB-lite"/>
    </source>
</evidence>
<dbReference type="NCBIfam" id="TIGR03741">
    <property type="entry name" value="PRTRC_E"/>
    <property type="match status" value="1"/>
</dbReference>
<accession>A0A1K0IJH8</accession>
<organism evidence="3">
    <name type="scientific">Cupriavidus necator</name>
    <name type="common">Alcaligenes eutrophus</name>
    <name type="synonym">Ralstonia eutropha</name>
    <dbReference type="NCBI Taxonomy" id="106590"/>
    <lineage>
        <taxon>Bacteria</taxon>
        <taxon>Pseudomonadati</taxon>
        <taxon>Pseudomonadota</taxon>
        <taxon>Betaproteobacteria</taxon>
        <taxon>Burkholderiales</taxon>
        <taxon>Burkholderiaceae</taxon>
        <taxon>Cupriavidus</taxon>
    </lineage>
</organism>
<feature type="compositionally biased region" description="Low complexity" evidence="1">
    <location>
        <begin position="94"/>
        <end position="111"/>
    </location>
</feature>
<dbReference type="EMBL" id="FMSH01000308">
    <property type="protein sequence ID" value="SCU77342.1"/>
    <property type="molecule type" value="Genomic_DNA"/>
</dbReference>
<gene>
    <name evidence="3" type="ORF">CNECB9_3760015</name>
</gene>